<evidence type="ECO:0000256" key="6">
    <source>
        <dbReference type="ARBA" id="ARBA00022679"/>
    </source>
</evidence>
<evidence type="ECO:0000256" key="10">
    <source>
        <dbReference type="ARBA" id="ARBA00023052"/>
    </source>
</evidence>
<organism evidence="19">
    <name type="scientific">Pantoea sp. BJ2</name>
    <dbReference type="NCBI Taxonomy" id="3141322"/>
    <lineage>
        <taxon>Bacteria</taxon>
        <taxon>Pseudomonadati</taxon>
        <taxon>Pseudomonadota</taxon>
        <taxon>Gammaproteobacteria</taxon>
        <taxon>Enterobacterales</taxon>
        <taxon>Erwiniaceae</taxon>
        <taxon>Pantoea</taxon>
    </lineage>
</organism>
<dbReference type="AlphaFoldDB" id="A0AAU7TTL3"/>
<evidence type="ECO:0000256" key="8">
    <source>
        <dbReference type="ARBA" id="ARBA00022837"/>
    </source>
</evidence>
<dbReference type="SUPFAM" id="SSF52922">
    <property type="entry name" value="TK C-terminal domain-like"/>
    <property type="match status" value="1"/>
</dbReference>
<feature type="binding site" evidence="13">
    <location>
        <position position="26"/>
    </location>
    <ligand>
        <name>substrate</name>
    </ligand>
</feature>
<reference evidence="19" key="1">
    <citation type="submission" date="2024-06" db="EMBL/GenBank/DDBJ databases">
        <title>Multiomics insights into the TNT degradation mechanism by Pantoea sp. BJ2 isolated from an ammunition destruction site.</title>
        <authorList>
            <person name="Luo J."/>
        </authorList>
    </citation>
    <scope>NUCLEOTIDE SEQUENCE</scope>
    <source>
        <strain evidence="19">BJ2</strain>
    </source>
</reference>
<evidence type="ECO:0000256" key="17">
    <source>
        <dbReference type="RuleBase" id="RU004996"/>
    </source>
</evidence>
<dbReference type="InterPro" id="IPR033247">
    <property type="entry name" value="Transketolase_fam"/>
</dbReference>
<dbReference type="GO" id="GO:0009052">
    <property type="term" value="P:pentose-phosphate shunt, non-oxidative branch"/>
    <property type="evidence" value="ECO:0007669"/>
    <property type="project" value="UniProtKB-ARBA"/>
</dbReference>
<comment type="catalytic activity">
    <reaction evidence="17">
        <text>D-sedoheptulose 7-phosphate + D-glyceraldehyde 3-phosphate = aldehydo-D-ribose 5-phosphate + D-xylulose 5-phosphate</text>
        <dbReference type="Rhea" id="RHEA:10508"/>
        <dbReference type="ChEBI" id="CHEBI:57483"/>
        <dbReference type="ChEBI" id="CHEBI:57737"/>
        <dbReference type="ChEBI" id="CHEBI:58273"/>
        <dbReference type="ChEBI" id="CHEBI:59776"/>
        <dbReference type="EC" id="2.2.1.1"/>
    </reaction>
</comment>
<evidence type="ECO:0000256" key="7">
    <source>
        <dbReference type="ARBA" id="ARBA00022723"/>
    </source>
</evidence>
<dbReference type="SMART" id="SM00861">
    <property type="entry name" value="Transket_pyr"/>
    <property type="match status" value="1"/>
</dbReference>
<feature type="binding site" evidence="15">
    <location>
        <position position="187"/>
    </location>
    <ligand>
        <name>Mg(2+)</name>
        <dbReference type="ChEBI" id="CHEBI:18420"/>
    </ligand>
</feature>
<evidence type="ECO:0000256" key="13">
    <source>
        <dbReference type="PIRSR" id="PIRSR605478-2"/>
    </source>
</evidence>
<accession>A0AAU7TTL3</accession>
<evidence type="ECO:0000256" key="12">
    <source>
        <dbReference type="PIRSR" id="PIRSR605478-1"/>
    </source>
</evidence>
<dbReference type="EMBL" id="CP158292">
    <property type="protein sequence ID" value="XBV43709.1"/>
    <property type="molecule type" value="Genomic_DNA"/>
</dbReference>
<keyword evidence="8 17" id="KW-0106">Calcium</keyword>
<keyword evidence="10 14" id="KW-0786">Thiamine pyrophosphate</keyword>
<dbReference type="InterPro" id="IPR049557">
    <property type="entry name" value="Transketolase_CS"/>
</dbReference>
<evidence type="ECO:0000256" key="11">
    <source>
        <dbReference type="NCBIfam" id="TIGR00232"/>
    </source>
</evidence>
<feature type="binding site" evidence="14">
    <location>
        <position position="185"/>
    </location>
    <ligand>
        <name>thiamine diphosphate</name>
        <dbReference type="ChEBI" id="CHEBI:58937"/>
    </ligand>
</feature>
<feature type="binding site" evidence="13">
    <location>
        <position position="476"/>
    </location>
    <ligand>
        <name>substrate</name>
    </ligand>
</feature>
<feature type="binding site" evidence="15">
    <location>
        <position position="155"/>
    </location>
    <ligand>
        <name>Mg(2+)</name>
        <dbReference type="ChEBI" id="CHEBI:18420"/>
    </ligand>
</feature>
<evidence type="ECO:0000256" key="3">
    <source>
        <dbReference type="ARBA" id="ARBA00007131"/>
    </source>
</evidence>
<dbReference type="InterPro" id="IPR029061">
    <property type="entry name" value="THDP-binding"/>
</dbReference>
<dbReference type="Pfam" id="PF00456">
    <property type="entry name" value="Transketolase_N"/>
    <property type="match status" value="1"/>
</dbReference>
<dbReference type="PROSITE" id="PS00802">
    <property type="entry name" value="TRANSKETOLASE_2"/>
    <property type="match status" value="1"/>
</dbReference>
<feature type="site" description="Important for catalytic activity" evidence="16">
    <location>
        <position position="26"/>
    </location>
</feature>
<dbReference type="EC" id="2.2.1.1" evidence="5 11"/>
<comment type="cofactor">
    <cofactor evidence="15">
        <name>Mg(2+)</name>
        <dbReference type="ChEBI" id="CHEBI:18420"/>
    </cofactor>
    <text evidence="15">Binds 1 Mg(2+) ion per subunit. Can also utilize other divalent metal cations, such as Ca(2+), Mn(2+) and Co(2+).</text>
</comment>
<dbReference type="Pfam" id="PF02779">
    <property type="entry name" value="Transket_pyr"/>
    <property type="match status" value="1"/>
</dbReference>
<evidence type="ECO:0000256" key="16">
    <source>
        <dbReference type="PIRSR" id="PIRSR605478-5"/>
    </source>
</evidence>
<feature type="binding site" evidence="14">
    <location>
        <begin position="114"/>
        <end position="116"/>
    </location>
    <ligand>
        <name>thiamine diphosphate</name>
        <dbReference type="ChEBI" id="CHEBI:58937"/>
    </ligand>
</feature>
<comment type="cofactor">
    <cofactor evidence="17">
        <name>Mg(2+)</name>
        <dbReference type="ChEBI" id="CHEBI:18420"/>
    </cofactor>
    <cofactor evidence="17">
        <name>Ca(2+)</name>
        <dbReference type="ChEBI" id="CHEBI:29108"/>
    </cofactor>
    <cofactor evidence="17">
        <name>Mn(2+)</name>
        <dbReference type="ChEBI" id="CHEBI:29035"/>
    </cofactor>
    <cofactor evidence="17">
        <name>Co(2+)</name>
        <dbReference type="ChEBI" id="CHEBI:48828"/>
    </cofactor>
    <text evidence="17">Binds 1 Mg(2+) ion per subunit. Can also utilize other divalent metal cations, such as Ca(2+), Mn(2+) and Co(2+).</text>
</comment>
<feature type="binding site" evidence="14">
    <location>
        <position position="264"/>
    </location>
    <ligand>
        <name>thiamine diphosphate</name>
        <dbReference type="ChEBI" id="CHEBI:58937"/>
    </ligand>
</feature>
<dbReference type="GO" id="GO:0046872">
    <property type="term" value="F:metal ion binding"/>
    <property type="evidence" value="ECO:0007669"/>
    <property type="project" value="UniProtKB-KW"/>
</dbReference>
<dbReference type="CDD" id="cd07033">
    <property type="entry name" value="TPP_PYR_DXS_TK_like"/>
    <property type="match status" value="1"/>
</dbReference>
<keyword evidence="6 17" id="KW-0808">Transferase</keyword>
<name>A0AAU7TTL3_9GAMM</name>
<dbReference type="InterPro" id="IPR005478">
    <property type="entry name" value="Transketolase_bac-like"/>
</dbReference>
<evidence type="ECO:0000313" key="19">
    <source>
        <dbReference type="EMBL" id="XBV43709.1"/>
    </source>
</evidence>
<gene>
    <name evidence="19" type="primary">tkt</name>
    <name evidence="19" type="ORF">AAF463_13975</name>
</gene>
<dbReference type="InterPro" id="IPR020826">
    <property type="entry name" value="Transketolase_BS"/>
</dbReference>
<feature type="domain" description="Transketolase-like pyrimidine-binding" evidence="18">
    <location>
        <begin position="358"/>
        <end position="529"/>
    </location>
</feature>
<dbReference type="PROSITE" id="PS00801">
    <property type="entry name" value="TRANSKETOLASE_1"/>
    <property type="match status" value="1"/>
</dbReference>
<feature type="site" description="Important for catalytic activity" evidence="16">
    <location>
        <position position="264"/>
    </location>
</feature>
<dbReference type="PANTHER" id="PTHR43522:SF13">
    <property type="entry name" value="TRANSKETOLASE 2"/>
    <property type="match status" value="1"/>
</dbReference>
<comment type="similarity">
    <text evidence="3 17">Belongs to the transketolase family.</text>
</comment>
<dbReference type="NCBIfam" id="TIGR00232">
    <property type="entry name" value="tktlase_bact"/>
    <property type="match status" value="1"/>
</dbReference>
<keyword evidence="9 15" id="KW-0460">Magnesium</keyword>
<comment type="cofactor">
    <cofactor evidence="2">
        <name>Co(2+)</name>
        <dbReference type="ChEBI" id="CHEBI:48828"/>
    </cofactor>
</comment>
<evidence type="ECO:0000256" key="1">
    <source>
        <dbReference type="ARBA" id="ARBA00001913"/>
    </source>
</evidence>
<sequence length="669" mass="72803">MSSRRELANAIRALSMDAVQKANSGHPGMPMGMADIAEVLWRDVLKHNPNNPAWADRDRFILSNGHGSMLLYSLLHLTGYDLPMEELKNFRQLHSKTPGHPELGYTPGVETTTGPLGQGLANAVGLAIAERTLAAQFNRPGHDIVDHHTYVFMGDGCLMEGISHEVSSLAGTLGLGKLIGLYDHNGISIDGETEGWFTDDTHKRFEAYNWHVIGSAEGIDGHDSAAIAAAIKEAQSVTDKPSLIICRTTIGFGSPNKAGKEESHGAALGEEEVALTRQKLGWHYPPFEIPKEIYQQWDAKEAGAQREKSWDDKFAAYKEAHPELAQEFTRRLSGEMPANWSSEVQKFVEELQANPQKIASRKASQNTLEVFGKLLPEFLGGSADLAPSNLTIWSGSKSIKEDSAGNYIHYGVREFGMTAIGNGIAHHGGFVPYTATFLMFVEYARNAVRMAALMKARQVLVYTHDSIGLGEDGPTHQPVEQIASLRVTPNMSVWRPCDQVETAVAWQAAVERHHGPTALILSRQNLLQPERSKEQVANIARGGYVLQDSNGTPDAIIIATGSEIEIALGAADKLTAAGHKIRVVSLPSTDVFDKQDVAYRESVLPSGVKARVAVEAGIADYWYKYVGLDGAIVGMTTFGESAPAGKLFPEFGFTVENIVSHTEALLKPH</sequence>
<feature type="binding site" evidence="13">
    <location>
        <position position="523"/>
    </location>
    <ligand>
        <name>substrate</name>
    </ligand>
</feature>
<feature type="active site" description="Proton donor" evidence="12">
    <location>
        <position position="414"/>
    </location>
</feature>
<feature type="binding site" evidence="13">
    <location>
        <position position="464"/>
    </location>
    <ligand>
        <name>substrate</name>
    </ligand>
</feature>
<dbReference type="FunFam" id="3.40.50.970:FF:000004">
    <property type="entry name" value="Transketolase"/>
    <property type="match status" value="1"/>
</dbReference>
<dbReference type="FunFam" id="3.40.50.970:FF:000003">
    <property type="entry name" value="Transketolase"/>
    <property type="match status" value="1"/>
</dbReference>
<evidence type="ECO:0000256" key="2">
    <source>
        <dbReference type="ARBA" id="ARBA00001941"/>
    </source>
</evidence>
<evidence type="ECO:0000259" key="18">
    <source>
        <dbReference type="SMART" id="SM00861"/>
    </source>
</evidence>
<evidence type="ECO:0000256" key="14">
    <source>
        <dbReference type="PIRSR" id="PIRSR605478-3"/>
    </source>
</evidence>
<dbReference type="RefSeq" id="WP_350260964.1">
    <property type="nucleotide sequence ID" value="NZ_CP158292.1"/>
</dbReference>
<feature type="binding site" evidence="13">
    <location>
        <position position="388"/>
    </location>
    <ligand>
        <name>substrate</name>
    </ligand>
</feature>
<dbReference type="SUPFAM" id="SSF52518">
    <property type="entry name" value="Thiamin diphosphate-binding fold (THDP-binding)"/>
    <property type="match status" value="2"/>
</dbReference>
<comment type="function">
    <text evidence="17">Catalyzes the transfer of a two-carbon ketol group from a ketose donor to an aldose acceptor, via a covalent intermediate with the cofactor thiamine pyrophosphate.</text>
</comment>
<proteinExistence type="inferred from homology"/>
<dbReference type="FunFam" id="3.40.50.920:FF:000003">
    <property type="entry name" value="Transketolase"/>
    <property type="match status" value="1"/>
</dbReference>
<dbReference type="InterPro" id="IPR005475">
    <property type="entry name" value="Transketolase-like_Pyr-bd"/>
</dbReference>
<dbReference type="InterPro" id="IPR055152">
    <property type="entry name" value="Transketolase-like_C_2"/>
</dbReference>
<comment type="cofactor">
    <cofactor evidence="1">
        <name>Ca(2+)</name>
        <dbReference type="ChEBI" id="CHEBI:29108"/>
    </cofactor>
</comment>
<feature type="binding site" evidence="15">
    <location>
        <position position="185"/>
    </location>
    <ligand>
        <name>Mg(2+)</name>
        <dbReference type="ChEBI" id="CHEBI:18420"/>
    </ligand>
</feature>
<dbReference type="Pfam" id="PF22613">
    <property type="entry name" value="Transketolase_C_1"/>
    <property type="match status" value="1"/>
</dbReference>
<dbReference type="InterPro" id="IPR009014">
    <property type="entry name" value="Transketo_C/PFOR_II"/>
</dbReference>
<dbReference type="GO" id="GO:0005829">
    <property type="term" value="C:cytosol"/>
    <property type="evidence" value="ECO:0007669"/>
    <property type="project" value="TreeGrafter"/>
</dbReference>
<feature type="binding site" evidence="14">
    <location>
        <position position="156"/>
    </location>
    <ligand>
        <name>thiamine diphosphate</name>
        <dbReference type="ChEBI" id="CHEBI:58937"/>
    </ligand>
</feature>
<feature type="binding site" evidence="14">
    <location>
        <position position="440"/>
    </location>
    <ligand>
        <name>thiamine diphosphate</name>
        <dbReference type="ChEBI" id="CHEBI:58937"/>
    </ligand>
</feature>
<evidence type="ECO:0000256" key="4">
    <source>
        <dbReference type="ARBA" id="ARBA00011738"/>
    </source>
</evidence>
<evidence type="ECO:0000256" key="5">
    <source>
        <dbReference type="ARBA" id="ARBA00013152"/>
    </source>
</evidence>
<protein>
    <recommendedName>
        <fullName evidence="5 11">Transketolase</fullName>
        <ecNumber evidence="5 11">2.2.1.1</ecNumber>
    </recommendedName>
</protein>
<dbReference type="InterPro" id="IPR005474">
    <property type="entry name" value="Transketolase_N"/>
</dbReference>
<keyword evidence="7 15" id="KW-0479">Metal-binding</keyword>
<dbReference type="Gene3D" id="3.40.50.920">
    <property type="match status" value="1"/>
</dbReference>
<dbReference type="PANTHER" id="PTHR43522">
    <property type="entry name" value="TRANSKETOLASE"/>
    <property type="match status" value="1"/>
</dbReference>
<feature type="binding site" evidence="13">
    <location>
        <position position="472"/>
    </location>
    <ligand>
        <name>substrate</name>
    </ligand>
</feature>
<feature type="binding site" evidence="14">
    <location>
        <position position="66"/>
    </location>
    <ligand>
        <name>thiamine diphosphate</name>
        <dbReference type="ChEBI" id="CHEBI:58937"/>
    </ligand>
</feature>
<evidence type="ECO:0000256" key="9">
    <source>
        <dbReference type="ARBA" id="ARBA00022842"/>
    </source>
</evidence>
<evidence type="ECO:0000256" key="15">
    <source>
        <dbReference type="PIRSR" id="PIRSR605478-4"/>
    </source>
</evidence>
<comment type="cofactor">
    <cofactor evidence="14">
        <name>thiamine diphosphate</name>
        <dbReference type="ChEBI" id="CHEBI:58937"/>
    </cofactor>
    <text evidence="14">Binds 1 thiamine pyrophosphate per subunit. During the reaction, the substrate forms a covalent intermediate with the cofactor.</text>
</comment>
<dbReference type="CDD" id="cd02012">
    <property type="entry name" value="TPP_TK"/>
    <property type="match status" value="1"/>
</dbReference>
<dbReference type="Gene3D" id="3.40.50.970">
    <property type="match status" value="2"/>
</dbReference>
<comment type="subunit">
    <text evidence="4 17">Homodimer.</text>
</comment>
<feature type="binding site" evidence="13">
    <location>
        <position position="264"/>
    </location>
    <ligand>
        <name>substrate</name>
    </ligand>
</feature>
<feature type="binding site" evidence="13">
    <location>
        <position position="361"/>
    </location>
    <ligand>
        <name>substrate</name>
    </ligand>
</feature>
<dbReference type="GO" id="GO:0004802">
    <property type="term" value="F:transketolase activity"/>
    <property type="evidence" value="ECO:0007669"/>
    <property type="project" value="UniProtKB-UniRule"/>
</dbReference>